<feature type="transmembrane region" description="Helical" evidence="4">
    <location>
        <begin position="248"/>
        <end position="267"/>
    </location>
</feature>
<feature type="transmembrane region" description="Helical" evidence="4">
    <location>
        <begin position="75"/>
        <end position="99"/>
    </location>
</feature>
<dbReference type="EMBL" id="FOKY01000008">
    <property type="protein sequence ID" value="SFB82986.1"/>
    <property type="molecule type" value="Genomic_DNA"/>
</dbReference>
<evidence type="ECO:0000313" key="7">
    <source>
        <dbReference type="Proteomes" id="UP000240042"/>
    </source>
</evidence>
<feature type="transmembrane region" description="Helical" evidence="4">
    <location>
        <begin position="158"/>
        <end position="179"/>
    </location>
</feature>
<reference evidence="7" key="1">
    <citation type="submission" date="2016-10" db="EMBL/GenBank/DDBJ databases">
        <authorList>
            <person name="Varghese N."/>
            <person name="Submissions S."/>
        </authorList>
    </citation>
    <scope>NUCLEOTIDE SEQUENCE [LARGE SCALE GENOMIC DNA]</scope>
    <source>
        <strain evidence="7">ATCC 43811</strain>
    </source>
</reference>
<evidence type="ECO:0000259" key="5">
    <source>
        <dbReference type="PROSITE" id="PS50111"/>
    </source>
</evidence>
<dbReference type="STRING" id="34097.SAMN02745150_00984"/>
<dbReference type="AlphaFoldDB" id="A0A1I1E8G1"/>
<comment type="similarity">
    <text evidence="2">Belongs to the methyl-accepting chemotaxis (MCP) protein family.</text>
</comment>
<dbReference type="PANTHER" id="PTHR32089">
    <property type="entry name" value="METHYL-ACCEPTING CHEMOTAXIS PROTEIN MCPB"/>
    <property type="match status" value="1"/>
</dbReference>
<dbReference type="PANTHER" id="PTHR32089:SF112">
    <property type="entry name" value="LYSOZYME-LIKE PROTEIN-RELATED"/>
    <property type="match status" value="1"/>
</dbReference>
<feature type="transmembrane region" description="Helical" evidence="4">
    <location>
        <begin position="120"/>
        <end position="138"/>
    </location>
</feature>
<name>A0A1I1E8G1_BREAD</name>
<dbReference type="GO" id="GO:0006935">
    <property type="term" value="P:chemotaxis"/>
    <property type="evidence" value="ECO:0007669"/>
    <property type="project" value="InterPro"/>
</dbReference>
<evidence type="ECO:0000256" key="1">
    <source>
        <dbReference type="ARBA" id="ARBA00023224"/>
    </source>
</evidence>
<keyword evidence="1 3" id="KW-0807">Transducer</keyword>
<dbReference type="InterPro" id="IPR004089">
    <property type="entry name" value="MCPsignal_dom"/>
</dbReference>
<dbReference type="RefSeq" id="WP_143280421.1">
    <property type="nucleotide sequence ID" value="NZ_FOKY01000008.1"/>
</dbReference>
<dbReference type="SMART" id="SM00283">
    <property type="entry name" value="MA"/>
    <property type="match status" value="1"/>
</dbReference>
<feature type="transmembrane region" description="Helical" evidence="4">
    <location>
        <begin position="33"/>
        <end position="55"/>
    </location>
</feature>
<evidence type="ECO:0000256" key="3">
    <source>
        <dbReference type="PROSITE-ProRule" id="PRU00284"/>
    </source>
</evidence>
<dbReference type="PROSITE" id="PS50111">
    <property type="entry name" value="CHEMOTAXIS_TRANSDUC_2"/>
    <property type="match status" value="1"/>
</dbReference>
<dbReference type="InterPro" id="IPR004090">
    <property type="entry name" value="Chemotax_Me-accpt_rcpt"/>
</dbReference>
<dbReference type="PRINTS" id="PR00260">
    <property type="entry name" value="CHEMTRNSDUCR"/>
</dbReference>
<dbReference type="Pfam" id="PF00015">
    <property type="entry name" value="MCPsignal"/>
    <property type="match status" value="1"/>
</dbReference>
<sequence length="681" mass="77754">MFKKNQDDINKSSEFQHVIPLSIRKKMCFSLNLELIIFVIFVVIPVAMLQELFLVKSGGRMEKFYSTFWQEFLIYARYHNVFGAYAILAVFACVGLLIFMQPINRYLLTGKNINAARKRITHPFVVIIGFIIVSVLSNTVNLIMDYEYFFSIPLNLKILSFINRVAWQILVSYLFMYFFRLKIIPVKYMLGLFHLKKDEKHPLSMYKEQIIVGLSCLSLCILLSEIIMLIQNNKNISNFSLYLKNIGIWAWINSITLTIVSTLMLWINRVSDQRIRIYLNDETESLIHTGNLNIQMVFNDADNVGYVISDFNGFIQSLKRDVLKIDDARRKLGNSNETLRANTHGLMEALENQENSVLKMNFATGAASKTIQNLGEDVNARYANLSEELTNIEDLITGTDNIISVFEQIEHEHQLSHQFSQDGQKSVSASLQKSILMNERIRDIADKIREAGQETEGIDEVLKIIQNISEQTNLLSMNAAIEAAHGGASGTGFAMVAGEVRKLANMSREAVDRIASRLLSITQLIHESFDISLRSLALADNNSRISKQLGESMERVRVSSEILSEITKEASPITQNQGILTKKFKELVYEVLEFLQRIQEELRTENSTSVTMSLNFSNMTQNVRKVRTVLYDMDLTLEQLTIIEKRLANVTQEFIVDSETEPMNDKLDILKLAQSINIPEK</sequence>
<dbReference type="SUPFAM" id="SSF58104">
    <property type="entry name" value="Methyl-accepting chemotaxis protein (MCP) signaling domain"/>
    <property type="match status" value="1"/>
</dbReference>
<accession>A0A1I1E8G1</accession>
<evidence type="ECO:0000313" key="6">
    <source>
        <dbReference type="EMBL" id="SFB82986.1"/>
    </source>
</evidence>
<keyword evidence="4" id="KW-1133">Transmembrane helix</keyword>
<feature type="domain" description="Methyl-accepting transducer" evidence="5">
    <location>
        <begin position="356"/>
        <end position="592"/>
    </location>
</feature>
<dbReference type="GO" id="GO:0007165">
    <property type="term" value="P:signal transduction"/>
    <property type="evidence" value="ECO:0007669"/>
    <property type="project" value="UniProtKB-KW"/>
</dbReference>
<keyword evidence="4" id="KW-0472">Membrane</keyword>
<dbReference type="GO" id="GO:0016020">
    <property type="term" value="C:membrane"/>
    <property type="evidence" value="ECO:0007669"/>
    <property type="project" value="InterPro"/>
</dbReference>
<dbReference type="Proteomes" id="UP000240042">
    <property type="component" value="Unassembled WGS sequence"/>
</dbReference>
<dbReference type="GO" id="GO:0004888">
    <property type="term" value="F:transmembrane signaling receptor activity"/>
    <property type="evidence" value="ECO:0007669"/>
    <property type="project" value="InterPro"/>
</dbReference>
<organism evidence="6 7">
    <name type="scientific">Brevinema andersonii</name>
    <dbReference type="NCBI Taxonomy" id="34097"/>
    <lineage>
        <taxon>Bacteria</taxon>
        <taxon>Pseudomonadati</taxon>
        <taxon>Spirochaetota</taxon>
        <taxon>Spirochaetia</taxon>
        <taxon>Brevinematales</taxon>
        <taxon>Brevinemataceae</taxon>
        <taxon>Brevinema</taxon>
    </lineage>
</organism>
<evidence type="ECO:0000256" key="4">
    <source>
        <dbReference type="SAM" id="Phobius"/>
    </source>
</evidence>
<keyword evidence="7" id="KW-1185">Reference proteome</keyword>
<keyword evidence="4" id="KW-0812">Transmembrane</keyword>
<evidence type="ECO:0000256" key="2">
    <source>
        <dbReference type="ARBA" id="ARBA00029447"/>
    </source>
</evidence>
<dbReference type="OrthoDB" id="369343at2"/>
<dbReference type="Gene3D" id="1.10.287.950">
    <property type="entry name" value="Methyl-accepting chemotaxis protein"/>
    <property type="match status" value="1"/>
</dbReference>
<proteinExistence type="inferred from homology"/>
<feature type="transmembrane region" description="Helical" evidence="4">
    <location>
        <begin position="210"/>
        <end position="228"/>
    </location>
</feature>
<protein>
    <submittedName>
        <fullName evidence="6">Methyl-accepting chemotaxis protein</fullName>
    </submittedName>
</protein>
<gene>
    <name evidence="6" type="ORF">SAMN02745150_00984</name>
</gene>